<dbReference type="EMBL" id="JAGHQL010000055">
    <property type="protein sequence ID" value="KAH0542392.1"/>
    <property type="molecule type" value="Genomic_DNA"/>
</dbReference>
<feature type="transmembrane region" description="Helical" evidence="3">
    <location>
        <begin position="319"/>
        <end position="338"/>
    </location>
</feature>
<feature type="transmembrane region" description="Helical" evidence="3">
    <location>
        <begin position="163"/>
        <end position="185"/>
    </location>
</feature>
<evidence type="ECO:0000313" key="6">
    <source>
        <dbReference type="Proteomes" id="UP000698800"/>
    </source>
</evidence>
<keyword evidence="6" id="KW-1185">Reference proteome</keyword>
<evidence type="ECO:0000313" key="5">
    <source>
        <dbReference type="EMBL" id="KAH0542392.1"/>
    </source>
</evidence>
<dbReference type="OrthoDB" id="10027823at2759"/>
<evidence type="ECO:0000256" key="3">
    <source>
        <dbReference type="SAM" id="Phobius"/>
    </source>
</evidence>
<feature type="transmembrane region" description="Helical" evidence="3">
    <location>
        <begin position="359"/>
        <end position="380"/>
    </location>
</feature>
<protein>
    <recommendedName>
        <fullName evidence="4">Major facilitator superfamily (MFS) profile domain-containing protein</fullName>
    </recommendedName>
</protein>
<feature type="domain" description="Major facilitator superfamily (MFS) profile" evidence="4">
    <location>
        <begin position="33"/>
        <end position="465"/>
    </location>
</feature>
<comment type="subcellular location">
    <subcellularLocation>
        <location evidence="1">Membrane</location>
        <topology evidence="1">Multi-pass membrane protein</topology>
    </subcellularLocation>
</comment>
<reference evidence="5" key="1">
    <citation type="submission" date="2021-03" db="EMBL/GenBank/DDBJ databases">
        <title>Comparative genomics and phylogenomic investigation of the class Geoglossomycetes provide insights into ecological specialization and systematics.</title>
        <authorList>
            <person name="Melie T."/>
            <person name="Pirro S."/>
            <person name="Miller A.N."/>
            <person name="Quandt A."/>
        </authorList>
    </citation>
    <scope>NUCLEOTIDE SEQUENCE</scope>
    <source>
        <strain evidence="5">GBOQ0MN5Z8</strain>
    </source>
</reference>
<feature type="compositionally biased region" description="Basic and acidic residues" evidence="2">
    <location>
        <begin position="248"/>
        <end position="265"/>
    </location>
</feature>
<dbReference type="GO" id="GO:0000329">
    <property type="term" value="C:fungal-type vacuole membrane"/>
    <property type="evidence" value="ECO:0007669"/>
    <property type="project" value="TreeGrafter"/>
</dbReference>
<comment type="caution">
    <text evidence="5">The sequence shown here is derived from an EMBL/GenBank/DDBJ whole genome shotgun (WGS) entry which is preliminary data.</text>
</comment>
<keyword evidence="3" id="KW-0812">Transmembrane</keyword>
<proteinExistence type="predicted"/>
<dbReference type="InterPro" id="IPR036259">
    <property type="entry name" value="MFS_trans_sf"/>
</dbReference>
<keyword evidence="3" id="KW-1133">Transmembrane helix</keyword>
<evidence type="ECO:0000259" key="4">
    <source>
        <dbReference type="PROSITE" id="PS50850"/>
    </source>
</evidence>
<dbReference type="Proteomes" id="UP000698800">
    <property type="component" value="Unassembled WGS sequence"/>
</dbReference>
<evidence type="ECO:0000256" key="2">
    <source>
        <dbReference type="SAM" id="MobiDB-lite"/>
    </source>
</evidence>
<feature type="transmembrane region" description="Helical" evidence="3">
    <location>
        <begin position="282"/>
        <end position="307"/>
    </location>
</feature>
<dbReference type="PROSITE" id="PS50850">
    <property type="entry name" value="MFS"/>
    <property type="match status" value="1"/>
</dbReference>
<organism evidence="5 6">
    <name type="scientific">Glutinoglossum americanum</name>
    <dbReference type="NCBI Taxonomy" id="1670608"/>
    <lineage>
        <taxon>Eukaryota</taxon>
        <taxon>Fungi</taxon>
        <taxon>Dikarya</taxon>
        <taxon>Ascomycota</taxon>
        <taxon>Pezizomycotina</taxon>
        <taxon>Geoglossomycetes</taxon>
        <taxon>Geoglossales</taxon>
        <taxon>Geoglossaceae</taxon>
        <taxon>Glutinoglossum</taxon>
    </lineage>
</organism>
<feature type="transmembrane region" description="Helical" evidence="3">
    <location>
        <begin position="42"/>
        <end position="63"/>
    </location>
</feature>
<dbReference type="PANTHER" id="PTHR23520:SF5">
    <property type="entry name" value="TRANSPORTER, PUTATIVE (AFU_ORTHOLOGUE AFUA_3G04000)-RELATED"/>
    <property type="match status" value="1"/>
</dbReference>
<gene>
    <name evidence="5" type="ORF">FGG08_003237</name>
</gene>
<feature type="region of interest" description="Disordered" evidence="2">
    <location>
        <begin position="234"/>
        <end position="271"/>
    </location>
</feature>
<dbReference type="PANTHER" id="PTHR23520">
    <property type="entry name" value="TRANSPORTER, PUTATIVE (AFU_ORTHOLOGUE AFUA_3G04000)-RELATED"/>
    <property type="match status" value="1"/>
</dbReference>
<dbReference type="Gene3D" id="1.20.1250.20">
    <property type="entry name" value="MFS general substrate transporter like domains"/>
    <property type="match status" value="1"/>
</dbReference>
<dbReference type="InterPro" id="IPR020846">
    <property type="entry name" value="MFS_dom"/>
</dbReference>
<feature type="transmembrane region" description="Helical" evidence="3">
    <location>
        <begin position="436"/>
        <end position="459"/>
    </location>
</feature>
<dbReference type="AlphaFoldDB" id="A0A9P8I855"/>
<feature type="transmembrane region" description="Helical" evidence="3">
    <location>
        <begin position="69"/>
        <end position="91"/>
    </location>
</feature>
<dbReference type="InterPro" id="IPR011701">
    <property type="entry name" value="MFS"/>
</dbReference>
<keyword evidence="3" id="KW-0472">Membrane</keyword>
<dbReference type="Pfam" id="PF07690">
    <property type="entry name" value="MFS_1"/>
    <property type="match status" value="1"/>
</dbReference>
<name>A0A9P8I855_9PEZI</name>
<dbReference type="SUPFAM" id="SSF103473">
    <property type="entry name" value="MFS general substrate transporter"/>
    <property type="match status" value="1"/>
</dbReference>
<evidence type="ECO:0000256" key="1">
    <source>
        <dbReference type="ARBA" id="ARBA00004141"/>
    </source>
</evidence>
<sequence length="484" mass="52513">MAETQDRPSWVSRALRRIYEELGFAAVASAPRDIGFLIASRFVRMFAYGSSTLILALYFSALGHSDTKIGLFMTLTLLGDVVISLVLTLFADALGRRKMLMLGGLMMAGSGLVFAETGNYWLLLTAAVLGVISPGGNEIGPFRAIEEATLSQLIPSESRTDVFVWYIIAGTTATACGSLACGWFVQYLTSRPDWDAIGAYRVVFLFYTCFGLVKLCLALCLSDRCEVVRRAEAAASGTNEDETEPLLDDTRDSDEIVRDEQQPKTKDRKHPLSHMTKHTWLILLKLLPLLAVDSFASGLVPFSLITYFIDRKFHPPQGLLGTIMSVTWFFSAFSNIFASLIAKRIGLVKTMVFTHLPSAVFLLLIPVPSQLGGAIVFLILRSALASMDQAPRSAFMATVVLPEERTSVVGIANVVKTLSQSAGPLVTGFLAGGGRFWIAFAVAGSLKASYDLGLLAMFVNVRTNRGEENDETTANSVANGSRAA</sequence>
<accession>A0A9P8I855</accession>
<dbReference type="GO" id="GO:0022857">
    <property type="term" value="F:transmembrane transporter activity"/>
    <property type="evidence" value="ECO:0007669"/>
    <property type="project" value="InterPro"/>
</dbReference>
<feature type="transmembrane region" description="Helical" evidence="3">
    <location>
        <begin position="197"/>
        <end position="221"/>
    </location>
</feature>